<dbReference type="SUPFAM" id="SSF50978">
    <property type="entry name" value="WD40 repeat-like"/>
    <property type="match status" value="1"/>
</dbReference>
<proteinExistence type="predicted"/>
<keyword evidence="1" id="KW-0853">WD repeat</keyword>
<dbReference type="InterPro" id="IPR036322">
    <property type="entry name" value="WD40_repeat_dom_sf"/>
</dbReference>
<dbReference type="InterPro" id="IPR015943">
    <property type="entry name" value="WD40/YVTN_repeat-like_dom_sf"/>
</dbReference>
<dbReference type="PROSITE" id="PS50082">
    <property type="entry name" value="WD_REPEATS_2"/>
    <property type="match status" value="1"/>
</dbReference>
<evidence type="ECO:0000313" key="2">
    <source>
        <dbReference type="EMBL" id="CAD7431807.1"/>
    </source>
</evidence>
<name>A0A7R9EDE5_9NEOP</name>
<dbReference type="Gene3D" id="2.130.10.10">
    <property type="entry name" value="YVTN repeat-like/Quinoprotein amine dehydrogenase"/>
    <property type="match status" value="2"/>
</dbReference>
<feature type="repeat" description="WD" evidence="1">
    <location>
        <begin position="178"/>
        <end position="220"/>
    </location>
</feature>
<protein>
    <submittedName>
        <fullName evidence="2">Uncharacterized protein</fullName>
    </submittedName>
</protein>
<dbReference type="SMART" id="SM00320">
    <property type="entry name" value="WD40"/>
    <property type="match status" value="3"/>
</dbReference>
<dbReference type="EMBL" id="OB795174">
    <property type="protein sequence ID" value="CAD7431807.1"/>
    <property type="molecule type" value="Genomic_DNA"/>
</dbReference>
<evidence type="ECO:0000256" key="1">
    <source>
        <dbReference type="PROSITE-ProRule" id="PRU00221"/>
    </source>
</evidence>
<accession>A0A7R9EDE5</accession>
<reference evidence="2" key="1">
    <citation type="submission" date="2020-11" db="EMBL/GenBank/DDBJ databases">
        <authorList>
            <person name="Tran Van P."/>
        </authorList>
    </citation>
    <scope>NUCLEOTIDE SEQUENCE</scope>
</reference>
<sequence>MAMSGNHKFGVKRSFAKQGHVTDVHALIGEQLGQEYILDGSITPSSFIETNVDILCVKYTANHEYLAVGFTDGYVRLFIPSKGECVFSLMDTELLENPVPVSDIKHRYSSRGNLMPDTITTSYCVYTIREHRQTLGLEFHRRSPKFLTVGNDSIIYMYDEETRTQEQVFKSSDAVNIMDGHTSRVFCARFHPRNNYEFVSGGWDNTIQFWDIRQQFSVRNLGGVHICGNGIDISQSGAELLTCSWQPEDPIKLWDYGSGKLISVVKPDIFLSKLYCGLFIAKDFFMCGGTDTNLFRLVDTRNMSSLGILRGLDKGVYSVDVGPLLRRARQSFHIPHLPRVEVKSMFVKMFRSTLLEHVRAPLFDGSSKYRHRLDWGNACRFVGMLQHFAQFNVRFAIRLSHTENKNRHKLVMYQISSNNSRYLQPDKQSSNGTTIDFDPIEVIGWENLANPGVGNFRPWEVFSTAFYLVQGWGTSSPGRCLVRPFTWFRGGELPALGGD</sequence>
<gene>
    <name evidence="2" type="ORF">TMSB3V08_LOCUS8527</name>
</gene>
<dbReference type="PANTHER" id="PTHR47822">
    <property type="entry name" value="CARBOHYDRATE BINDING DOMAIN CONTAINING PROTEIN"/>
    <property type="match status" value="1"/>
</dbReference>
<dbReference type="Pfam" id="PF00400">
    <property type="entry name" value="WD40"/>
    <property type="match status" value="1"/>
</dbReference>
<dbReference type="PANTHER" id="PTHR47822:SF2">
    <property type="entry name" value="F-BOX AND WD-40 DOMAIN PROTEIN 7"/>
    <property type="match status" value="1"/>
</dbReference>
<organism evidence="2">
    <name type="scientific">Timema monikensis</name>
    <dbReference type="NCBI Taxonomy" id="170555"/>
    <lineage>
        <taxon>Eukaryota</taxon>
        <taxon>Metazoa</taxon>
        <taxon>Ecdysozoa</taxon>
        <taxon>Arthropoda</taxon>
        <taxon>Hexapoda</taxon>
        <taxon>Insecta</taxon>
        <taxon>Pterygota</taxon>
        <taxon>Neoptera</taxon>
        <taxon>Polyneoptera</taxon>
        <taxon>Phasmatodea</taxon>
        <taxon>Timematodea</taxon>
        <taxon>Timematoidea</taxon>
        <taxon>Timematidae</taxon>
        <taxon>Timema</taxon>
    </lineage>
</organism>
<dbReference type="PROSITE" id="PS50294">
    <property type="entry name" value="WD_REPEATS_REGION"/>
    <property type="match status" value="1"/>
</dbReference>
<dbReference type="AlphaFoldDB" id="A0A7R9EDE5"/>
<dbReference type="InterPro" id="IPR001680">
    <property type="entry name" value="WD40_rpt"/>
</dbReference>